<protein>
    <recommendedName>
        <fullName evidence="4">Thymus, brain and testes associated</fullName>
    </recommendedName>
</protein>
<organism evidence="2 3">
    <name type="scientific">Crenichthys baileyi</name>
    <name type="common">White River springfish</name>
    <dbReference type="NCBI Taxonomy" id="28760"/>
    <lineage>
        <taxon>Eukaryota</taxon>
        <taxon>Metazoa</taxon>
        <taxon>Chordata</taxon>
        <taxon>Craniata</taxon>
        <taxon>Vertebrata</taxon>
        <taxon>Euteleostomi</taxon>
        <taxon>Actinopterygii</taxon>
        <taxon>Neopterygii</taxon>
        <taxon>Teleostei</taxon>
        <taxon>Neoteleostei</taxon>
        <taxon>Acanthomorphata</taxon>
        <taxon>Ovalentaria</taxon>
        <taxon>Atherinomorphae</taxon>
        <taxon>Cyprinodontiformes</taxon>
        <taxon>Goodeidae</taxon>
        <taxon>Crenichthys</taxon>
    </lineage>
</organism>
<feature type="compositionally biased region" description="Basic and acidic residues" evidence="1">
    <location>
        <begin position="147"/>
        <end position="158"/>
    </location>
</feature>
<dbReference type="Pfam" id="PF15256">
    <property type="entry name" value="SPATIAL"/>
    <property type="match status" value="1"/>
</dbReference>
<dbReference type="PANTHER" id="PTHR33772">
    <property type="entry name" value="THYMUS, BRAIN AND TESTES-ASSOCIATED"/>
    <property type="match status" value="1"/>
</dbReference>
<evidence type="ECO:0000313" key="3">
    <source>
        <dbReference type="Proteomes" id="UP001311232"/>
    </source>
</evidence>
<evidence type="ECO:0000256" key="1">
    <source>
        <dbReference type="SAM" id="MobiDB-lite"/>
    </source>
</evidence>
<dbReference type="AlphaFoldDB" id="A0AAV9QW56"/>
<proteinExistence type="predicted"/>
<dbReference type="Proteomes" id="UP001311232">
    <property type="component" value="Unassembled WGS sequence"/>
</dbReference>
<feature type="region of interest" description="Disordered" evidence="1">
    <location>
        <begin position="138"/>
        <end position="172"/>
    </location>
</feature>
<sequence length="315" mass="35851">MSRAQRQNSRETTGDRSSSLSNQVLFTSEFSKMLTKSTPHFGSFSQHSFFSRHNPHPHRVRHIQGLNGRPICMVRDDWFVTSSLFPHPLLKSHVFKKAPESSAFPFTSNLYGGSGNKNKSALFSEAWRDELRDLAAKVSLSSQTQKNKKEDQHEDEHVRRKTQYSAESGRIIPPSTTSYQRKPFYQHQKYPHLLRDQELMVLELLCQILQTDSLSAVQQWLLLAGQREKELVMGMIRQALNGVDLSVGDIKSFQRLPVFQTSSFSPACTSSRHQLWRKAWRSSSHQANQPCTNEQPERIGGAEVLEVHAGGHGQP</sequence>
<reference evidence="2 3" key="1">
    <citation type="submission" date="2021-06" db="EMBL/GenBank/DDBJ databases">
        <authorList>
            <person name="Palmer J.M."/>
        </authorList>
    </citation>
    <scope>NUCLEOTIDE SEQUENCE [LARGE SCALE GENOMIC DNA]</scope>
    <source>
        <strain evidence="2 3">MEX-2019</strain>
        <tissue evidence="2">Muscle</tissue>
    </source>
</reference>
<name>A0AAV9QW56_9TELE</name>
<dbReference type="PANTHER" id="PTHR33772:SF1">
    <property type="entry name" value="PROTEIN TBATA"/>
    <property type="match status" value="1"/>
</dbReference>
<evidence type="ECO:0008006" key="4">
    <source>
        <dbReference type="Google" id="ProtNLM"/>
    </source>
</evidence>
<gene>
    <name evidence="2" type="ORF">CRENBAI_006686</name>
</gene>
<dbReference type="EMBL" id="JAHHUM010002896">
    <property type="protein sequence ID" value="KAK5600170.1"/>
    <property type="molecule type" value="Genomic_DNA"/>
</dbReference>
<dbReference type="InterPro" id="IPR037394">
    <property type="entry name" value="TBATA-like"/>
</dbReference>
<accession>A0AAV9QW56</accession>
<keyword evidence="3" id="KW-1185">Reference proteome</keyword>
<comment type="caution">
    <text evidence="2">The sequence shown here is derived from an EMBL/GenBank/DDBJ whole genome shotgun (WGS) entry which is preliminary data.</text>
</comment>
<evidence type="ECO:0000313" key="2">
    <source>
        <dbReference type="EMBL" id="KAK5600170.1"/>
    </source>
</evidence>